<protein>
    <submittedName>
        <fullName evidence="2">MtrB/PioB family decaheme-associated outer membrane protein</fullName>
    </submittedName>
</protein>
<keyword evidence="3" id="KW-1185">Reference proteome</keyword>
<dbReference type="Proteomes" id="UP000501602">
    <property type="component" value="Chromosome"/>
</dbReference>
<feature type="signal peptide" evidence="1">
    <location>
        <begin position="1"/>
        <end position="21"/>
    </location>
</feature>
<keyword evidence="1" id="KW-0732">Signal</keyword>
<evidence type="ECO:0000313" key="3">
    <source>
        <dbReference type="Proteomes" id="UP000501602"/>
    </source>
</evidence>
<name>A0A6H1UES0_9GAMM</name>
<proteinExistence type="predicted"/>
<dbReference type="KEGG" id="fes:HER31_04930"/>
<feature type="chain" id="PRO_5026004176" evidence="1">
    <location>
        <begin position="22"/>
        <end position="671"/>
    </location>
</feature>
<dbReference type="NCBIfam" id="TIGR03509">
    <property type="entry name" value="OMP_MtrB_PioB"/>
    <property type="match status" value="1"/>
</dbReference>
<gene>
    <name evidence="2" type="ORF">HER31_04930</name>
</gene>
<reference evidence="2 3" key="1">
    <citation type="submission" date="2020-04" db="EMBL/GenBank/DDBJ databases">
        <title>Ferrimonas sp. S7 isolated from sea water.</title>
        <authorList>
            <person name="Bae S.S."/>
            <person name="Baek K."/>
        </authorList>
    </citation>
    <scope>NUCLEOTIDE SEQUENCE [LARGE SCALE GENOMIC DNA]</scope>
    <source>
        <strain evidence="2 3">S7</strain>
    </source>
</reference>
<evidence type="ECO:0000256" key="1">
    <source>
        <dbReference type="SAM" id="SignalP"/>
    </source>
</evidence>
<dbReference type="RefSeq" id="WP_168659552.1">
    <property type="nucleotide sequence ID" value="NZ_CP051180.1"/>
</dbReference>
<dbReference type="EMBL" id="CP051180">
    <property type="protein sequence ID" value="QIZ76292.1"/>
    <property type="molecule type" value="Genomic_DNA"/>
</dbReference>
<evidence type="ECO:0000313" key="2">
    <source>
        <dbReference type="EMBL" id="QIZ76292.1"/>
    </source>
</evidence>
<dbReference type="InterPro" id="IPR020016">
    <property type="entry name" value="Decahaem-assoc_OM_MtrB/PioB"/>
</dbReference>
<dbReference type="AlphaFoldDB" id="A0A6H1UES0"/>
<accession>A0A6H1UES0</accession>
<organism evidence="2 3">
    <name type="scientific">Ferrimonas lipolytica</name>
    <dbReference type="NCBI Taxonomy" id="2724191"/>
    <lineage>
        <taxon>Bacteria</taxon>
        <taxon>Pseudomonadati</taxon>
        <taxon>Pseudomonadota</taxon>
        <taxon>Gammaproteobacteria</taxon>
        <taxon>Alteromonadales</taxon>
        <taxon>Ferrimonadaceae</taxon>
        <taxon>Ferrimonas</taxon>
    </lineage>
</organism>
<dbReference type="Pfam" id="PF11854">
    <property type="entry name" value="MtrB_PioB"/>
    <property type="match status" value="1"/>
</dbReference>
<sequence length="671" mass="73206">MKTKLTLVAASLLALSGPALAFDFGVNAAKTDTINNAKWQCKKCSTDAGAQGSVGLAVGSVDSSDDHAANAFGDDDGFAGAVNADYSATTDGGVRHRLIADELGSKRGDASIKVSQPGAWAVEASYDKKYKVNATDVQSDLTVAGGTLVRQDNLVEQDLEIEREKLGFNAKYLIGQFGTFVELSQESREGNKASSITSGAYSYAQNMVAAIDSDTVNVRAGVNATGKTWFTELGYQASWFENNAKALSFADAQFPSQAGAVDNTAYTIYASGFYNLGRTQIAGRYAMGEMEQDSGLVSLTGMPAGTNSVDVKVDTTDANLRINSRVARRLNLNASFDYSDRDNDSQWYDIEQFSFDDVSGEVKSTTAVDITRATYKFGGNYRIATGHKVKAGVEYENIERSEGQREETDETKLWASYNLSAFELWDLRLKGVYSERDGSDFESNAATSSEQNELMRKYNLADRNRSEVVLEVSHNPLQNLAIDLRSFYALDDYESVEVGLVESKNYGYDLSVSYQPTATVVVDVYGGYQWINNDQLGSTNNSYAEWSAQSEDEFGFAGVEMNYSGLADWGILLGAQYDYARSLSNSYSSSADYLGDYESTTHSAKLTASYALTEAATVGLLYQYERYEDSDYADIAIENYPGDGVYGLTTLGYLSQNYNAHMIMATFSYAL</sequence>